<dbReference type="SUPFAM" id="SSF46565">
    <property type="entry name" value="Chaperone J-domain"/>
    <property type="match status" value="1"/>
</dbReference>
<dbReference type="EMBL" id="LYBM01000051">
    <property type="protein sequence ID" value="ODA30588.1"/>
    <property type="molecule type" value="Genomic_DNA"/>
</dbReference>
<feature type="domain" description="J" evidence="5">
    <location>
        <begin position="3"/>
        <end position="56"/>
    </location>
</feature>
<feature type="transmembrane region" description="Helical" evidence="4">
    <location>
        <begin position="189"/>
        <end position="210"/>
    </location>
</feature>
<dbReference type="PROSITE" id="PS50076">
    <property type="entry name" value="DNAJ_2"/>
    <property type="match status" value="1"/>
</dbReference>
<name>A0A1C3EBI4_9GAMM</name>
<dbReference type="Proteomes" id="UP000094936">
    <property type="component" value="Unassembled WGS sequence"/>
</dbReference>
<evidence type="ECO:0000256" key="3">
    <source>
        <dbReference type="SAM" id="MobiDB-lite"/>
    </source>
</evidence>
<keyword evidence="1" id="KW-0143">Chaperone</keyword>
<dbReference type="InterPro" id="IPR036869">
    <property type="entry name" value="J_dom_sf"/>
</dbReference>
<accession>A0A1C3EBI4</accession>
<keyword evidence="2" id="KW-0175">Coiled coil</keyword>
<keyword evidence="4" id="KW-0472">Membrane</keyword>
<proteinExistence type="predicted"/>
<evidence type="ECO:0000313" key="6">
    <source>
        <dbReference type="EMBL" id="ODA30588.1"/>
    </source>
</evidence>
<feature type="region of interest" description="Disordered" evidence="3">
    <location>
        <begin position="231"/>
        <end position="261"/>
    </location>
</feature>
<dbReference type="AlphaFoldDB" id="A0A1C3EBI4"/>
<dbReference type="RefSeq" id="WP_068905099.1">
    <property type="nucleotide sequence ID" value="NZ_JBHUIF010000029.1"/>
</dbReference>
<dbReference type="Gene3D" id="1.10.287.110">
    <property type="entry name" value="DnaJ domain"/>
    <property type="match status" value="1"/>
</dbReference>
<sequence length="378" mass="42723">MTTYHELLGTTQEDSAKNIKQRYRLLSARLHPDKGGSKSLMQLLTFAYENVQNGRGEDDIEMLKADFSSEQQLKVMTLEIARLKHEVEGLRAENLTLKSQGQSKEASSIDTNDAVEHLNRELAQVKVELSLLKEHRQRLRTYKEGADKEITRLTQELHRALTANEVLETELTQAGLKNQVGPVHWASKFWLPVFVVFFIFVASLVSLSLFRPDIFVSQPVVIKDENNKEGLSEQKIAKPDTPTDVSSINEAKDKTEDTPLNPEYNLSDVSSSYWTVLTEQKSNISYIALSNQQGSMVIMDCKRDFFFFLRSDIQPLSVSANLIFRHQYKGYIVYAIPYGSGSNIEQWQSGRTLSILGQSFSGTGFDAAESLLKQECVV</sequence>
<feature type="coiled-coil region" evidence="2">
    <location>
        <begin position="73"/>
        <end position="170"/>
    </location>
</feature>
<dbReference type="InterPro" id="IPR001623">
    <property type="entry name" value="DnaJ_domain"/>
</dbReference>
<evidence type="ECO:0000259" key="5">
    <source>
        <dbReference type="PROSITE" id="PS50076"/>
    </source>
</evidence>
<evidence type="ECO:0000256" key="2">
    <source>
        <dbReference type="SAM" id="Coils"/>
    </source>
</evidence>
<keyword evidence="4" id="KW-0812">Transmembrane</keyword>
<dbReference type="CDD" id="cd06257">
    <property type="entry name" value="DnaJ"/>
    <property type="match status" value="1"/>
</dbReference>
<evidence type="ECO:0000313" key="7">
    <source>
        <dbReference type="Proteomes" id="UP000094936"/>
    </source>
</evidence>
<evidence type="ECO:0000256" key="1">
    <source>
        <dbReference type="ARBA" id="ARBA00023186"/>
    </source>
</evidence>
<dbReference type="OrthoDB" id="581986at2"/>
<comment type="caution">
    <text evidence="6">The sequence shown here is derived from an EMBL/GenBank/DDBJ whole genome shotgun (WGS) entry which is preliminary data.</text>
</comment>
<gene>
    <name evidence="6" type="ORF">A8L45_19845</name>
</gene>
<reference evidence="6 7" key="1">
    <citation type="submission" date="2016-05" db="EMBL/GenBank/DDBJ databases">
        <title>Genomic Taxonomy of the Vibrionaceae.</title>
        <authorList>
            <person name="Gomez-Gil B."/>
            <person name="Enciso-Ibarra J."/>
        </authorList>
    </citation>
    <scope>NUCLEOTIDE SEQUENCE [LARGE SCALE GENOMIC DNA]</scope>
    <source>
        <strain evidence="6 7">CAIM 1920</strain>
    </source>
</reference>
<organism evidence="6 7">
    <name type="scientific">Veronia pacifica</name>
    <dbReference type="NCBI Taxonomy" id="1080227"/>
    <lineage>
        <taxon>Bacteria</taxon>
        <taxon>Pseudomonadati</taxon>
        <taxon>Pseudomonadota</taxon>
        <taxon>Gammaproteobacteria</taxon>
        <taxon>Vibrionales</taxon>
        <taxon>Vibrionaceae</taxon>
        <taxon>Veronia</taxon>
    </lineage>
</organism>
<protein>
    <recommendedName>
        <fullName evidence="5">J domain-containing protein</fullName>
    </recommendedName>
</protein>
<keyword evidence="7" id="KW-1185">Reference proteome</keyword>
<evidence type="ECO:0000256" key="4">
    <source>
        <dbReference type="SAM" id="Phobius"/>
    </source>
</evidence>
<dbReference type="SMART" id="SM00271">
    <property type="entry name" value="DnaJ"/>
    <property type="match status" value="1"/>
</dbReference>
<keyword evidence="4" id="KW-1133">Transmembrane helix</keyword>